<dbReference type="Proteomes" id="UP000765509">
    <property type="component" value="Unassembled WGS sequence"/>
</dbReference>
<reference evidence="1" key="1">
    <citation type="submission" date="2021-03" db="EMBL/GenBank/DDBJ databases">
        <title>Draft genome sequence of rust myrtle Austropuccinia psidii MF-1, a brazilian biotype.</title>
        <authorList>
            <person name="Quecine M.C."/>
            <person name="Pachon D.M.R."/>
            <person name="Bonatelli M.L."/>
            <person name="Correr F.H."/>
            <person name="Franceschini L.M."/>
            <person name="Leite T.F."/>
            <person name="Margarido G.R.A."/>
            <person name="Almeida C.A."/>
            <person name="Ferrarezi J.A."/>
            <person name="Labate C.A."/>
        </authorList>
    </citation>
    <scope>NUCLEOTIDE SEQUENCE</scope>
    <source>
        <strain evidence="1">MF-1</strain>
    </source>
</reference>
<sequence length="98" mass="11198">MKHTLTADEDLSEENQHLFNIIKSKAFTLFERDNKLGQETLSSESGIFIDDISYLFSVLFNQGNNLNNTCTSLKPDEEIQALLEEIFKGNPWDNEVLS</sequence>
<comment type="caution">
    <text evidence="1">The sequence shown here is derived from an EMBL/GenBank/DDBJ whole genome shotgun (WGS) entry which is preliminary data.</text>
</comment>
<dbReference type="AlphaFoldDB" id="A0A9Q3FS44"/>
<proteinExistence type="predicted"/>
<accession>A0A9Q3FS44</accession>
<gene>
    <name evidence="1" type="ORF">O181_082570</name>
</gene>
<evidence type="ECO:0000313" key="1">
    <source>
        <dbReference type="EMBL" id="MBW0542855.1"/>
    </source>
</evidence>
<keyword evidence="2" id="KW-1185">Reference proteome</keyword>
<evidence type="ECO:0000313" key="2">
    <source>
        <dbReference type="Proteomes" id="UP000765509"/>
    </source>
</evidence>
<protein>
    <submittedName>
        <fullName evidence="1">Uncharacterized protein</fullName>
    </submittedName>
</protein>
<name>A0A9Q3FS44_9BASI</name>
<dbReference type="EMBL" id="AVOT02047555">
    <property type="protein sequence ID" value="MBW0542855.1"/>
    <property type="molecule type" value="Genomic_DNA"/>
</dbReference>
<organism evidence="1 2">
    <name type="scientific">Austropuccinia psidii MF-1</name>
    <dbReference type="NCBI Taxonomy" id="1389203"/>
    <lineage>
        <taxon>Eukaryota</taxon>
        <taxon>Fungi</taxon>
        <taxon>Dikarya</taxon>
        <taxon>Basidiomycota</taxon>
        <taxon>Pucciniomycotina</taxon>
        <taxon>Pucciniomycetes</taxon>
        <taxon>Pucciniales</taxon>
        <taxon>Sphaerophragmiaceae</taxon>
        <taxon>Austropuccinia</taxon>
    </lineage>
</organism>